<organism evidence="8 9">
    <name type="scientific">Acorus gramineus</name>
    <name type="common">Dwarf sweet flag</name>
    <dbReference type="NCBI Taxonomy" id="55184"/>
    <lineage>
        <taxon>Eukaryota</taxon>
        <taxon>Viridiplantae</taxon>
        <taxon>Streptophyta</taxon>
        <taxon>Embryophyta</taxon>
        <taxon>Tracheophyta</taxon>
        <taxon>Spermatophyta</taxon>
        <taxon>Magnoliopsida</taxon>
        <taxon>Liliopsida</taxon>
        <taxon>Acoraceae</taxon>
        <taxon>Acorus</taxon>
    </lineage>
</organism>
<keyword evidence="5" id="KW-0175">Coiled coil</keyword>
<dbReference type="InterPro" id="IPR057135">
    <property type="entry name" value="At4g27190-like_LRR"/>
</dbReference>
<feature type="domain" description="AAA+ ATPase" evidence="7">
    <location>
        <begin position="170"/>
        <end position="283"/>
    </location>
</feature>
<dbReference type="GO" id="GO:0005524">
    <property type="term" value="F:ATP binding"/>
    <property type="evidence" value="ECO:0007669"/>
    <property type="project" value="UniProtKB-KW"/>
</dbReference>
<keyword evidence="2" id="KW-0677">Repeat</keyword>
<feature type="coiled-coil region" evidence="5">
    <location>
        <begin position="31"/>
        <end position="58"/>
    </location>
</feature>
<dbReference type="SUPFAM" id="SSF52058">
    <property type="entry name" value="L domain-like"/>
    <property type="match status" value="2"/>
</dbReference>
<feature type="transmembrane region" description="Helical" evidence="6">
    <location>
        <begin position="1138"/>
        <end position="1166"/>
    </location>
</feature>
<reference evidence="8" key="1">
    <citation type="journal article" date="2023" name="Nat. Commun.">
        <title>Diploid and tetraploid genomes of Acorus and the evolution of monocots.</title>
        <authorList>
            <person name="Ma L."/>
            <person name="Liu K.W."/>
            <person name="Li Z."/>
            <person name="Hsiao Y.Y."/>
            <person name="Qi Y."/>
            <person name="Fu T."/>
            <person name="Tang G.D."/>
            <person name="Zhang D."/>
            <person name="Sun W.H."/>
            <person name="Liu D.K."/>
            <person name="Li Y."/>
            <person name="Chen G.Z."/>
            <person name="Liu X.D."/>
            <person name="Liao X.Y."/>
            <person name="Jiang Y.T."/>
            <person name="Yu X."/>
            <person name="Hao Y."/>
            <person name="Huang J."/>
            <person name="Zhao X.W."/>
            <person name="Ke S."/>
            <person name="Chen Y.Y."/>
            <person name="Wu W.L."/>
            <person name="Hsu J.L."/>
            <person name="Lin Y.F."/>
            <person name="Huang M.D."/>
            <person name="Li C.Y."/>
            <person name="Huang L."/>
            <person name="Wang Z.W."/>
            <person name="Zhao X."/>
            <person name="Zhong W.Y."/>
            <person name="Peng D.H."/>
            <person name="Ahmad S."/>
            <person name="Lan S."/>
            <person name="Zhang J.S."/>
            <person name="Tsai W.C."/>
            <person name="Van de Peer Y."/>
            <person name="Liu Z.J."/>
        </authorList>
    </citation>
    <scope>NUCLEOTIDE SEQUENCE</scope>
    <source>
        <strain evidence="8">SCP</strain>
    </source>
</reference>
<dbReference type="PANTHER" id="PTHR33463:SF218">
    <property type="entry name" value="DISEASE RESISTANCE PROTEIN RPS2-LIKE"/>
    <property type="match status" value="1"/>
</dbReference>
<dbReference type="InterPro" id="IPR050905">
    <property type="entry name" value="Plant_NBS-LRR"/>
</dbReference>
<dbReference type="AlphaFoldDB" id="A0AAV9BU37"/>
<keyword evidence="9" id="KW-1185">Reference proteome</keyword>
<keyword evidence="3" id="KW-0611">Plant defense</keyword>
<keyword evidence="4" id="KW-0547">Nucleotide-binding</keyword>
<dbReference type="InterPro" id="IPR002182">
    <property type="entry name" value="NB-ARC"/>
</dbReference>
<dbReference type="InterPro" id="IPR003593">
    <property type="entry name" value="AAA+_ATPase"/>
</dbReference>
<evidence type="ECO:0000259" key="7">
    <source>
        <dbReference type="SMART" id="SM00382"/>
    </source>
</evidence>
<reference evidence="8" key="2">
    <citation type="submission" date="2023-06" db="EMBL/GenBank/DDBJ databases">
        <authorList>
            <person name="Ma L."/>
            <person name="Liu K.-W."/>
            <person name="Li Z."/>
            <person name="Hsiao Y.-Y."/>
            <person name="Qi Y."/>
            <person name="Fu T."/>
            <person name="Tang G."/>
            <person name="Zhang D."/>
            <person name="Sun W.-H."/>
            <person name="Liu D.-K."/>
            <person name="Li Y."/>
            <person name="Chen G.-Z."/>
            <person name="Liu X.-D."/>
            <person name="Liao X.-Y."/>
            <person name="Jiang Y.-T."/>
            <person name="Yu X."/>
            <person name="Hao Y."/>
            <person name="Huang J."/>
            <person name="Zhao X.-W."/>
            <person name="Ke S."/>
            <person name="Chen Y.-Y."/>
            <person name="Wu W.-L."/>
            <person name="Hsu J.-L."/>
            <person name="Lin Y.-F."/>
            <person name="Huang M.-D."/>
            <person name="Li C.-Y."/>
            <person name="Huang L."/>
            <person name="Wang Z.-W."/>
            <person name="Zhao X."/>
            <person name="Zhong W.-Y."/>
            <person name="Peng D.-H."/>
            <person name="Ahmad S."/>
            <person name="Lan S."/>
            <person name="Zhang J.-S."/>
            <person name="Tsai W.-C."/>
            <person name="Van De Peer Y."/>
            <person name="Liu Z.-J."/>
        </authorList>
    </citation>
    <scope>NUCLEOTIDE SEQUENCE</scope>
    <source>
        <strain evidence="8">SCP</strain>
        <tissue evidence="8">Leaves</tissue>
    </source>
</reference>
<dbReference type="Pfam" id="PF00931">
    <property type="entry name" value="NB-ARC"/>
    <property type="match status" value="2"/>
</dbReference>
<dbReference type="Gene3D" id="1.10.10.10">
    <property type="entry name" value="Winged helix-like DNA-binding domain superfamily/Winged helix DNA-binding domain"/>
    <property type="match status" value="1"/>
</dbReference>
<proteinExistence type="inferred from homology"/>
<evidence type="ECO:0000313" key="9">
    <source>
        <dbReference type="Proteomes" id="UP001179952"/>
    </source>
</evidence>
<dbReference type="SMART" id="SM00382">
    <property type="entry name" value="AAA"/>
    <property type="match status" value="1"/>
</dbReference>
<evidence type="ECO:0000256" key="5">
    <source>
        <dbReference type="SAM" id="Coils"/>
    </source>
</evidence>
<dbReference type="GO" id="GO:0009626">
    <property type="term" value="P:plant-type hypersensitive response"/>
    <property type="evidence" value="ECO:0007669"/>
    <property type="project" value="UniProtKB-ARBA"/>
</dbReference>
<comment type="caution">
    <text evidence="8">The sequence shown here is derived from an EMBL/GenBank/DDBJ whole genome shotgun (WGS) entry which is preliminary data.</text>
</comment>
<dbReference type="GO" id="GO:0002758">
    <property type="term" value="P:innate immune response-activating signaling pathway"/>
    <property type="evidence" value="ECO:0007669"/>
    <property type="project" value="UniProtKB-ARBA"/>
</dbReference>
<dbReference type="FunFam" id="1.10.10.10:FF:000322">
    <property type="entry name" value="Probable disease resistance protein At1g63360"/>
    <property type="match status" value="1"/>
</dbReference>
<dbReference type="SUPFAM" id="SSF52540">
    <property type="entry name" value="P-loop containing nucleoside triphosphate hydrolases"/>
    <property type="match status" value="1"/>
</dbReference>
<dbReference type="GO" id="GO:0043531">
    <property type="term" value="F:ADP binding"/>
    <property type="evidence" value="ECO:0007669"/>
    <property type="project" value="InterPro"/>
</dbReference>
<evidence type="ECO:0000256" key="6">
    <source>
        <dbReference type="SAM" id="Phobius"/>
    </source>
</evidence>
<dbReference type="Pfam" id="PF23247">
    <property type="entry name" value="LRR_RPS2"/>
    <property type="match status" value="2"/>
</dbReference>
<dbReference type="GO" id="GO:0042742">
    <property type="term" value="P:defense response to bacterium"/>
    <property type="evidence" value="ECO:0007669"/>
    <property type="project" value="UniProtKB-ARBA"/>
</dbReference>
<dbReference type="InterPro" id="IPR032675">
    <property type="entry name" value="LRR_dom_sf"/>
</dbReference>
<dbReference type="Gene3D" id="3.40.50.300">
    <property type="entry name" value="P-loop containing nucleotide triphosphate hydrolases"/>
    <property type="match status" value="2"/>
</dbReference>
<protein>
    <submittedName>
        <fullName evidence="8">Disease resistance protein</fullName>
    </submittedName>
</protein>
<dbReference type="InterPro" id="IPR036388">
    <property type="entry name" value="WH-like_DNA-bd_sf"/>
</dbReference>
<evidence type="ECO:0000256" key="4">
    <source>
        <dbReference type="ARBA" id="ARBA00022840"/>
    </source>
</evidence>
<sequence>MTSVITDVGKDIIIKELWEPIKRHVRYFIYCKRYVNELKTCLEDLERIKKDREEMTTQARRGGKDPTNELKHWFEKTEQVEAENKRSAADVGEQKRCFTWLSELGSRYRLGKEAVRKKAEVDELLQKKFENMFLTAPIPGTEELAAAGFRSFGSTESAANEIMDALGDPGIHMIGIYGMGGVGKTTLAKYIMRQVKEKNMFDEVVMVTVSQNQSVVRIQEEMAESLGIDKILIILDDMWGRLELSEVGIPEDDERCKIILTSRDLEVCNSMKSQKNVLLGVLSEDDSWKLFEENTQSIARDVASECRGLPLAIVTIGRALIGKSKTDWEAALDQLRANVPENIHDLERMLKRLKVSYDLLEGEETKSCFLFCSMFGEDVEIDVEDLTMYAMGEKFLKHVNSLQEARHRVKFLVNKLKASCLLLEGRSENYVKMHDVIRDMAIYIASDKKEGCLSKVCSGNQCWNEADDLKECRRLFVLGEYNNTIILPEEPPECSQIHTLVLEEIKNIPDNFFEKMTSLRVLHLRNIRMSRLPVSMSHLTDLRTLLIDDCRDLNDISILGDQRNLEVLRLRHTALNELPESIGKLINLRYLAALFNNWGTDKQTRIPPNVMSNMSQLEEFHMNCCVTPGEVTEGGPGKSYILEEILALTKLIALTIDLGGDIEYVKATQHMEFKGNLERFTISINQNSSWLLKSFRFMNIDLRGSHLPRWVIMLLGKTDSLHLRDSICPHLDGTGCGGDFQCLEHLELRECPEMEFVIHGSGVPSIILPDLQVLDLRYMEKLIGICSSSPLHPGSLQKLRVLYDMNCPKFNINGVIKRANNNLETLFISGKDSIREVCSNNDCIVTGEISVGAGEDFSHALLPSLKTLHLHDLSELMSIWKRGSMPPPVGSFSNLKRIIVDNCDKMRHLLSLTLAQRLERLEKIEIMWCAGMEGLISLEDEEEEGEPNSTSLSRSVVPLSLIFCNLRAFHIVNCPGFCTLFSVGLAKGLVRLETLRISKCDRMEVIILRGEKEVEFDNLFPSLVSIELNDLPMLTSFFSDGGSLAPTAFSLPSLEQILVKDCPQLTKLPLGPQSSPKLEWIEGNKEWLKGLVWDDKKSRSRFKPLLKELSRYVHHCPLHLCMLLVFSSIIYRDLCISLAYIWPFCLLSLLGFFFITLIYTICHLLLNCFYLRDFLKKKVLFTILDTIPYTSHNKYISCYFFFYIFYKLHH</sequence>
<dbReference type="EMBL" id="JAUJYN010000001">
    <property type="protein sequence ID" value="KAK1279989.1"/>
    <property type="molecule type" value="Genomic_DNA"/>
</dbReference>
<comment type="similarity">
    <text evidence="1">Belongs to the disease resistance NB-LRR family.</text>
</comment>
<dbReference type="Gene3D" id="3.80.10.10">
    <property type="entry name" value="Ribonuclease Inhibitor"/>
    <property type="match status" value="4"/>
</dbReference>
<accession>A0AAV9BU37</accession>
<dbReference type="Proteomes" id="UP001179952">
    <property type="component" value="Unassembled WGS sequence"/>
</dbReference>
<gene>
    <name evidence="8" type="ORF">QJS04_geneDACA024563</name>
</gene>
<dbReference type="Gene3D" id="1.10.8.430">
    <property type="entry name" value="Helical domain of apoptotic protease-activating factors"/>
    <property type="match status" value="1"/>
</dbReference>
<dbReference type="InterPro" id="IPR027417">
    <property type="entry name" value="P-loop_NTPase"/>
</dbReference>
<dbReference type="InterPro" id="IPR042197">
    <property type="entry name" value="Apaf_helical"/>
</dbReference>
<name>A0AAV9BU37_ACOGR</name>
<dbReference type="PRINTS" id="PR00364">
    <property type="entry name" value="DISEASERSIST"/>
</dbReference>
<keyword evidence="6" id="KW-0812">Transmembrane</keyword>
<keyword evidence="4" id="KW-0067">ATP-binding</keyword>
<keyword evidence="6" id="KW-1133">Transmembrane helix</keyword>
<evidence type="ECO:0000256" key="2">
    <source>
        <dbReference type="ARBA" id="ARBA00022737"/>
    </source>
</evidence>
<dbReference type="PANTHER" id="PTHR33463">
    <property type="entry name" value="NB-ARC DOMAIN-CONTAINING PROTEIN-RELATED"/>
    <property type="match status" value="1"/>
</dbReference>
<evidence type="ECO:0000256" key="3">
    <source>
        <dbReference type="ARBA" id="ARBA00022821"/>
    </source>
</evidence>
<evidence type="ECO:0000256" key="1">
    <source>
        <dbReference type="ARBA" id="ARBA00008894"/>
    </source>
</evidence>
<evidence type="ECO:0000313" key="8">
    <source>
        <dbReference type="EMBL" id="KAK1279989.1"/>
    </source>
</evidence>
<keyword evidence="6" id="KW-0472">Membrane</keyword>